<evidence type="ECO:0000256" key="4">
    <source>
        <dbReference type="ARBA" id="ARBA00035135"/>
    </source>
</evidence>
<evidence type="ECO:0000313" key="6">
    <source>
        <dbReference type="EMBL" id="KKQ35097.1"/>
    </source>
</evidence>
<proteinExistence type="inferred from homology"/>
<evidence type="ECO:0000256" key="3">
    <source>
        <dbReference type="ARBA" id="ARBA00023274"/>
    </source>
</evidence>
<feature type="region of interest" description="Disordered" evidence="5">
    <location>
        <begin position="52"/>
        <end position="72"/>
    </location>
</feature>
<accession>A0A0G0GYL1</accession>
<dbReference type="GO" id="GO:1990904">
    <property type="term" value="C:ribonucleoprotein complex"/>
    <property type="evidence" value="ECO:0007669"/>
    <property type="project" value="UniProtKB-KW"/>
</dbReference>
<sequence>MSVIVHDDMPIDQALRMLWREAIRENIPDEYEKRRYRIKPTTERHLIKKEFAKQKRRRRSATRKLRLKGKGV</sequence>
<gene>
    <name evidence="6" type="ORF">US52_C0036G0015</name>
</gene>
<evidence type="ECO:0000313" key="7">
    <source>
        <dbReference type="Proteomes" id="UP000034852"/>
    </source>
</evidence>
<evidence type="ECO:0000256" key="2">
    <source>
        <dbReference type="ARBA" id="ARBA00022980"/>
    </source>
</evidence>
<keyword evidence="2" id="KW-0689">Ribosomal protein</keyword>
<feature type="compositionally biased region" description="Basic residues" evidence="5">
    <location>
        <begin position="54"/>
        <end position="72"/>
    </location>
</feature>
<evidence type="ECO:0000256" key="5">
    <source>
        <dbReference type="SAM" id="MobiDB-lite"/>
    </source>
</evidence>
<dbReference type="GO" id="GO:0005840">
    <property type="term" value="C:ribosome"/>
    <property type="evidence" value="ECO:0007669"/>
    <property type="project" value="UniProtKB-KW"/>
</dbReference>
<dbReference type="GO" id="GO:0003735">
    <property type="term" value="F:structural constituent of ribosome"/>
    <property type="evidence" value="ECO:0007669"/>
    <property type="project" value="InterPro"/>
</dbReference>
<name>A0A0G0GYL1_9BACT</name>
<dbReference type="NCBIfam" id="TIGR00030">
    <property type="entry name" value="S21p"/>
    <property type="match status" value="1"/>
</dbReference>
<evidence type="ECO:0000256" key="1">
    <source>
        <dbReference type="ARBA" id="ARBA00006640"/>
    </source>
</evidence>
<dbReference type="AlphaFoldDB" id="A0A0G0GYL1"/>
<dbReference type="InterPro" id="IPR001911">
    <property type="entry name" value="Ribosomal_bS21"/>
</dbReference>
<dbReference type="Proteomes" id="UP000034852">
    <property type="component" value="Unassembled WGS sequence"/>
</dbReference>
<reference evidence="6 7" key="1">
    <citation type="journal article" date="2015" name="Nature">
        <title>rRNA introns, odd ribosomes, and small enigmatic genomes across a large radiation of phyla.</title>
        <authorList>
            <person name="Brown C.T."/>
            <person name="Hug L.A."/>
            <person name="Thomas B.C."/>
            <person name="Sharon I."/>
            <person name="Castelle C.J."/>
            <person name="Singh A."/>
            <person name="Wilkins M.J."/>
            <person name="Williams K.H."/>
            <person name="Banfield J.F."/>
        </authorList>
    </citation>
    <scope>NUCLEOTIDE SEQUENCE [LARGE SCALE GENOMIC DNA]</scope>
</reference>
<dbReference type="Pfam" id="PF01165">
    <property type="entry name" value="Ribosomal_S21"/>
    <property type="match status" value="1"/>
</dbReference>
<keyword evidence="3" id="KW-0687">Ribonucleoprotein</keyword>
<organism evidence="6 7">
    <name type="scientific">candidate division WS6 bacterium GW2011_GWA2_37_6</name>
    <dbReference type="NCBI Taxonomy" id="1619087"/>
    <lineage>
        <taxon>Bacteria</taxon>
        <taxon>Candidatus Dojkabacteria</taxon>
    </lineage>
</organism>
<dbReference type="EMBL" id="LBTH01000036">
    <property type="protein sequence ID" value="KKQ35097.1"/>
    <property type="molecule type" value="Genomic_DNA"/>
</dbReference>
<protein>
    <recommendedName>
        <fullName evidence="4">Small ribosomal subunit protein bS21</fullName>
    </recommendedName>
</protein>
<comment type="similarity">
    <text evidence="1">Belongs to the bacterial ribosomal protein bS21 family.</text>
</comment>
<dbReference type="GO" id="GO:0006412">
    <property type="term" value="P:translation"/>
    <property type="evidence" value="ECO:0007669"/>
    <property type="project" value="InterPro"/>
</dbReference>
<comment type="caution">
    <text evidence="6">The sequence shown here is derived from an EMBL/GenBank/DDBJ whole genome shotgun (WGS) entry which is preliminary data.</text>
</comment>